<gene>
    <name evidence="2" type="ORF">OKA104_LOCUS41302</name>
</gene>
<feature type="region of interest" description="Disordered" evidence="1">
    <location>
        <begin position="322"/>
        <end position="345"/>
    </location>
</feature>
<dbReference type="AlphaFoldDB" id="A0A820BWH2"/>
<organism evidence="2 3">
    <name type="scientific">Adineta steineri</name>
    <dbReference type="NCBI Taxonomy" id="433720"/>
    <lineage>
        <taxon>Eukaryota</taxon>
        <taxon>Metazoa</taxon>
        <taxon>Spiralia</taxon>
        <taxon>Gnathifera</taxon>
        <taxon>Rotifera</taxon>
        <taxon>Eurotatoria</taxon>
        <taxon>Bdelloidea</taxon>
        <taxon>Adinetida</taxon>
        <taxon>Adinetidae</taxon>
        <taxon>Adineta</taxon>
    </lineage>
</organism>
<accession>A0A820BWH2</accession>
<protein>
    <submittedName>
        <fullName evidence="2">Uncharacterized protein</fullName>
    </submittedName>
</protein>
<evidence type="ECO:0000313" key="3">
    <source>
        <dbReference type="Proteomes" id="UP000663881"/>
    </source>
</evidence>
<feature type="non-terminal residue" evidence="2">
    <location>
        <position position="1"/>
    </location>
</feature>
<sequence>DIETKSITIETKENLMKLINYENKFDEQINIKNNIKHTLCTYLSLLLDTRNEHALIHCLMTPRQNGFEQATIVELQRLVKNPCSTIYEMLLSFLQRNELVLNRSSTSQENLINNDNELFHILSKYYISIKEFFDFIEQLQMIIKENEHSKIESMVTFRKLLELISKQLCKDESFNRHTLIVEDLIEEFCQCFQTKMSVSSDDTLVGQHFLQSVAYFCTKQTIDLPIFILNDDHVEVVSSSKNQDQQCISHRCFNLSTIHETSFESDSSIDNLTASEEIPQPQSIIKRQPLQVIDVNLFNHEERFSENSIVLTLVSDDDKENLPVIRKKRPTISTKNEPSSKKQKK</sequence>
<dbReference type="EMBL" id="CAJOAY010009595">
    <property type="protein sequence ID" value="CAF4206893.1"/>
    <property type="molecule type" value="Genomic_DNA"/>
</dbReference>
<evidence type="ECO:0000313" key="2">
    <source>
        <dbReference type="EMBL" id="CAF4206893.1"/>
    </source>
</evidence>
<comment type="caution">
    <text evidence="2">The sequence shown here is derived from an EMBL/GenBank/DDBJ whole genome shotgun (WGS) entry which is preliminary data.</text>
</comment>
<name>A0A820BWH2_9BILA</name>
<proteinExistence type="predicted"/>
<dbReference type="Proteomes" id="UP000663881">
    <property type="component" value="Unassembled WGS sequence"/>
</dbReference>
<reference evidence="2" key="1">
    <citation type="submission" date="2021-02" db="EMBL/GenBank/DDBJ databases">
        <authorList>
            <person name="Nowell W R."/>
        </authorList>
    </citation>
    <scope>NUCLEOTIDE SEQUENCE</scope>
</reference>
<evidence type="ECO:0000256" key="1">
    <source>
        <dbReference type="SAM" id="MobiDB-lite"/>
    </source>
</evidence>